<dbReference type="Proteomes" id="UP001280121">
    <property type="component" value="Unassembled WGS sequence"/>
</dbReference>
<accession>A0AAD9WSC2</accession>
<protein>
    <submittedName>
        <fullName evidence="1">Uncharacterized protein</fullName>
    </submittedName>
</protein>
<reference evidence="1" key="1">
    <citation type="journal article" date="2023" name="Plant J.">
        <title>Genome sequences and population genomics provide insights into the demographic history, inbreeding, and mutation load of two 'living fossil' tree species of Dipteronia.</title>
        <authorList>
            <person name="Feng Y."/>
            <person name="Comes H.P."/>
            <person name="Chen J."/>
            <person name="Zhu S."/>
            <person name="Lu R."/>
            <person name="Zhang X."/>
            <person name="Li P."/>
            <person name="Qiu J."/>
            <person name="Olsen K.M."/>
            <person name="Qiu Y."/>
        </authorList>
    </citation>
    <scope>NUCLEOTIDE SEQUENCE</scope>
    <source>
        <strain evidence="1">KIB01</strain>
    </source>
</reference>
<proteinExistence type="predicted"/>
<gene>
    <name evidence="1" type="ORF">Ddye_023717</name>
</gene>
<organism evidence="1 2">
    <name type="scientific">Dipteronia dyeriana</name>
    <dbReference type="NCBI Taxonomy" id="168575"/>
    <lineage>
        <taxon>Eukaryota</taxon>
        <taxon>Viridiplantae</taxon>
        <taxon>Streptophyta</taxon>
        <taxon>Embryophyta</taxon>
        <taxon>Tracheophyta</taxon>
        <taxon>Spermatophyta</taxon>
        <taxon>Magnoliopsida</taxon>
        <taxon>eudicotyledons</taxon>
        <taxon>Gunneridae</taxon>
        <taxon>Pentapetalae</taxon>
        <taxon>rosids</taxon>
        <taxon>malvids</taxon>
        <taxon>Sapindales</taxon>
        <taxon>Sapindaceae</taxon>
        <taxon>Hippocastanoideae</taxon>
        <taxon>Acereae</taxon>
        <taxon>Dipteronia</taxon>
    </lineage>
</organism>
<comment type="caution">
    <text evidence="1">The sequence shown here is derived from an EMBL/GenBank/DDBJ whole genome shotgun (WGS) entry which is preliminary data.</text>
</comment>
<keyword evidence="2" id="KW-1185">Reference proteome</keyword>
<evidence type="ECO:0000313" key="2">
    <source>
        <dbReference type="Proteomes" id="UP001280121"/>
    </source>
</evidence>
<name>A0AAD9WSC2_9ROSI</name>
<evidence type="ECO:0000313" key="1">
    <source>
        <dbReference type="EMBL" id="KAK2641954.1"/>
    </source>
</evidence>
<sequence>MPQYSRRDVSFTSNIKHCPLSQISNLSQCAFSPLFKELIPHHNNMTKMEKGKGKASASRRVNQHNTCNELYPVRLQ</sequence>
<dbReference type="EMBL" id="JANJYI010000007">
    <property type="protein sequence ID" value="KAK2641954.1"/>
    <property type="molecule type" value="Genomic_DNA"/>
</dbReference>
<dbReference type="AlphaFoldDB" id="A0AAD9WSC2"/>